<dbReference type="PANTHER" id="PTHR22854:SF2">
    <property type="entry name" value="INDOLE-3-GLYCEROL-PHOSPHATE SYNTHASE"/>
    <property type="match status" value="1"/>
</dbReference>
<dbReference type="NCBIfam" id="NF001377">
    <property type="entry name" value="PRK00278.2-4"/>
    <property type="match status" value="1"/>
</dbReference>
<dbReference type="HAMAP" id="MF_00134_B">
    <property type="entry name" value="IGPS_B"/>
    <property type="match status" value="1"/>
</dbReference>
<dbReference type="Gene3D" id="3.20.20.70">
    <property type="entry name" value="Aldolase class I"/>
    <property type="match status" value="1"/>
</dbReference>
<dbReference type="CDD" id="cd00331">
    <property type="entry name" value="IGPS"/>
    <property type="match status" value="1"/>
</dbReference>
<dbReference type="GO" id="GO:0004425">
    <property type="term" value="F:indole-3-glycerol-phosphate synthase activity"/>
    <property type="evidence" value="ECO:0007669"/>
    <property type="project" value="UniProtKB-UniRule"/>
</dbReference>
<dbReference type="Proteomes" id="UP000238415">
    <property type="component" value="Unassembled WGS sequence"/>
</dbReference>
<keyword evidence="12" id="KW-1185">Reference proteome</keyword>
<evidence type="ECO:0000256" key="2">
    <source>
        <dbReference type="ARBA" id="ARBA00004696"/>
    </source>
</evidence>
<evidence type="ECO:0000256" key="1">
    <source>
        <dbReference type="ARBA" id="ARBA00001633"/>
    </source>
</evidence>
<dbReference type="AlphaFoldDB" id="A0A2T0AVK8"/>
<keyword evidence="5 9" id="KW-0210">Decarboxylase</keyword>
<dbReference type="OrthoDB" id="9804217at2"/>
<keyword evidence="4 9" id="KW-0028">Amino-acid biosynthesis</keyword>
<evidence type="ECO:0000256" key="4">
    <source>
        <dbReference type="ARBA" id="ARBA00022605"/>
    </source>
</evidence>
<name>A0A2T0AVK8_9FIRM</name>
<dbReference type="InterPro" id="IPR001468">
    <property type="entry name" value="Indole-3-GlycerolPSynthase_CS"/>
</dbReference>
<keyword evidence="6 9" id="KW-0822">Tryptophan biosynthesis</keyword>
<dbReference type="SUPFAM" id="SSF51366">
    <property type="entry name" value="Ribulose-phoshate binding barrel"/>
    <property type="match status" value="1"/>
</dbReference>
<keyword evidence="7 9" id="KW-0057">Aromatic amino acid biosynthesis</keyword>
<dbReference type="PROSITE" id="PS00614">
    <property type="entry name" value="IGPS"/>
    <property type="match status" value="1"/>
</dbReference>
<protein>
    <recommendedName>
        <fullName evidence="9">Indole-3-glycerol phosphate synthase</fullName>
        <shortName evidence="9">IGPS</shortName>
        <ecNumber evidence="9">4.1.1.48</ecNumber>
    </recommendedName>
</protein>
<evidence type="ECO:0000256" key="7">
    <source>
        <dbReference type="ARBA" id="ARBA00023141"/>
    </source>
</evidence>
<dbReference type="RefSeq" id="WP_106004695.1">
    <property type="nucleotide sequence ID" value="NZ_CP136418.1"/>
</dbReference>
<evidence type="ECO:0000256" key="3">
    <source>
        <dbReference type="ARBA" id="ARBA00008737"/>
    </source>
</evidence>
<dbReference type="FunFam" id="3.20.20.70:FF:000024">
    <property type="entry name" value="Indole-3-glycerol phosphate synthase"/>
    <property type="match status" value="1"/>
</dbReference>
<evidence type="ECO:0000259" key="10">
    <source>
        <dbReference type="Pfam" id="PF00218"/>
    </source>
</evidence>
<comment type="similarity">
    <text evidence="3 9">Belongs to the TrpC family.</text>
</comment>
<dbReference type="UniPathway" id="UPA00035">
    <property type="reaction ID" value="UER00043"/>
</dbReference>
<organism evidence="11 12">
    <name type="scientific">Neomoorella humiferrea</name>
    <dbReference type="NCBI Taxonomy" id="676965"/>
    <lineage>
        <taxon>Bacteria</taxon>
        <taxon>Bacillati</taxon>
        <taxon>Bacillota</taxon>
        <taxon>Clostridia</taxon>
        <taxon>Neomoorellales</taxon>
        <taxon>Neomoorellaceae</taxon>
        <taxon>Neomoorella</taxon>
    </lineage>
</organism>
<dbReference type="Pfam" id="PF00218">
    <property type="entry name" value="IGPS"/>
    <property type="match status" value="1"/>
</dbReference>
<dbReference type="InterPro" id="IPR013798">
    <property type="entry name" value="Indole-3-glycerol_P_synth_dom"/>
</dbReference>
<dbReference type="PANTHER" id="PTHR22854">
    <property type="entry name" value="TRYPTOPHAN BIOSYNTHESIS PROTEIN"/>
    <property type="match status" value="1"/>
</dbReference>
<dbReference type="InterPro" id="IPR045186">
    <property type="entry name" value="Indole-3-glycerol_P_synth"/>
</dbReference>
<sequence length="258" mass="28140">MLAEILAYKIKEVEAAKEERPLADLEREAQKLPLTRDFAAALRRRGSQLRLIAELKQASPSRGLIQADFKPEGQAQLYTAAGAAAISVLTDHKYFKGKPEYLRLVRGVTPLPLLRKDFIIDPYQIYEARVLGADAVLLIVAALTPYELQDYLRLAAKLALAALVEVHTAEEVEIACRAGAQLIGINNRDLRTFRVDLQTTIELRPLIPPGPVVVSESGIKNKGDAIKVAAAGIDAILVGEALMTAKDVVAKAQELCLK</sequence>
<dbReference type="EC" id="4.1.1.48" evidence="9"/>
<dbReference type="InterPro" id="IPR013785">
    <property type="entry name" value="Aldolase_TIM"/>
</dbReference>
<dbReference type="GO" id="GO:0000162">
    <property type="term" value="P:L-tryptophan biosynthetic process"/>
    <property type="evidence" value="ECO:0007669"/>
    <property type="project" value="UniProtKB-UniRule"/>
</dbReference>
<proteinExistence type="inferred from homology"/>
<dbReference type="InterPro" id="IPR011060">
    <property type="entry name" value="RibuloseP-bd_barrel"/>
</dbReference>
<evidence type="ECO:0000256" key="5">
    <source>
        <dbReference type="ARBA" id="ARBA00022793"/>
    </source>
</evidence>
<keyword evidence="8 9" id="KW-0456">Lyase</keyword>
<evidence type="ECO:0000256" key="6">
    <source>
        <dbReference type="ARBA" id="ARBA00022822"/>
    </source>
</evidence>
<dbReference type="EMBL" id="PVXM01000007">
    <property type="protein sequence ID" value="PRR74695.1"/>
    <property type="molecule type" value="Genomic_DNA"/>
</dbReference>
<feature type="domain" description="Indole-3-glycerol phosphate synthase" evidence="10">
    <location>
        <begin position="2"/>
        <end position="255"/>
    </location>
</feature>
<gene>
    <name evidence="9 11" type="primary">trpC</name>
    <name evidence="11" type="ORF">MOHU_06760</name>
</gene>
<reference evidence="11 12" key="1">
    <citation type="submission" date="2018-03" db="EMBL/GenBank/DDBJ databases">
        <title>Genome sequence of Moorella humiferrea DSM 23265.</title>
        <authorList>
            <person name="Poehlein A."/>
            <person name="Daniel R."/>
        </authorList>
    </citation>
    <scope>NUCLEOTIDE SEQUENCE [LARGE SCALE GENOMIC DNA]</scope>
    <source>
        <strain evidence="11 12">DSM 23265</strain>
    </source>
</reference>
<accession>A0A2T0AVK8</accession>
<comment type="pathway">
    <text evidence="2 9">Amino-acid biosynthesis; L-tryptophan biosynthesis; L-tryptophan from chorismate: step 4/5.</text>
</comment>
<evidence type="ECO:0000256" key="8">
    <source>
        <dbReference type="ARBA" id="ARBA00023239"/>
    </source>
</evidence>
<evidence type="ECO:0000256" key="9">
    <source>
        <dbReference type="HAMAP-Rule" id="MF_00134"/>
    </source>
</evidence>
<evidence type="ECO:0000313" key="11">
    <source>
        <dbReference type="EMBL" id="PRR74695.1"/>
    </source>
</evidence>
<comment type="caution">
    <text evidence="11">The sequence shown here is derived from an EMBL/GenBank/DDBJ whole genome shotgun (WGS) entry which is preliminary data.</text>
</comment>
<evidence type="ECO:0000313" key="12">
    <source>
        <dbReference type="Proteomes" id="UP000238415"/>
    </source>
</evidence>
<dbReference type="GO" id="GO:0004640">
    <property type="term" value="F:phosphoribosylanthranilate isomerase activity"/>
    <property type="evidence" value="ECO:0007669"/>
    <property type="project" value="TreeGrafter"/>
</dbReference>
<comment type="catalytic activity">
    <reaction evidence="1 9">
        <text>1-(2-carboxyphenylamino)-1-deoxy-D-ribulose 5-phosphate + H(+) = (1S,2R)-1-C-(indol-3-yl)glycerol 3-phosphate + CO2 + H2O</text>
        <dbReference type="Rhea" id="RHEA:23476"/>
        <dbReference type="ChEBI" id="CHEBI:15377"/>
        <dbReference type="ChEBI" id="CHEBI:15378"/>
        <dbReference type="ChEBI" id="CHEBI:16526"/>
        <dbReference type="ChEBI" id="CHEBI:58613"/>
        <dbReference type="ChEBI" id="CHEBI:58866"/>
        <dbReference type="EC" id="4.1.1.48"/>
    </reaction>
</comment>